<proteinExistence type="predicted"/>
<organism evidence="2 3">
    <name type="scientific">Streptomyces shenzhenensis</name>
    <dbReference type="NCBI Taxonomy" id="943815"/>
    <lineage>
        <taxon>Bacteria</taxon>
        <taxon>Bacillati</taxon>
        <taxon>Actinomycetota</taxon>
        <taxon>Actinomycetes</taxon>
        <taxon>Kitasatosporales</taxon>
        <taxon>Streptomycetaceae</taxon>
        <taxon>Streptomyces</taxon>
    </lineage>
</organism>
<evidence type="ECO:0000256" key="1">
    <source>
        <dbReference type="SAM" id="MobiDB-lite"/>
    </source>
</evidence>
<protein>
    <submittedName>
        <fullName evidence="2">Uncharacterized protein</fullName>
    </submittedName>
</protein>
<comment type="caution">
    <text evidence="2">The sequence shown here is derived from an EMBL/GenBank/DDBJ whole genome shotgun (WGS) entry which is preliminary data.</text>
</comment>
<evidence type="ECO:0000313" key="2">
    <source>
        <dbReference type="EMBL" id="RMB81512.1"/>
    </source>
</evidence>
<dbReference type="RefSeq" id="WP_121893706.1">
    <property type="nucleotide sequence ID" value="NZ_PENI01000030.1"/>
</dbReference>
<feature type="compositionally biased region" description="Basic and acidic residues" evidence="1">
    <location>
        <begin position="50"/>
        <end position="61"/>
    </location>
</feature>
<feature type="compositionally biased region" description="Polar residues" evidence="1">
    <location>
        <begin position="40"/>
        <end position="49"/>
    </location>
</feature>
<dbReference type="Proteomes" id="UP000270471">
    <property type="component" value="Unassembled WGS sequence"/>
</dbReference>
<keyword evidence="3" id="KW-1185">Reference proteome</keyword>
<dbReference type="AlphaFoldDB" id="A0A3M0I059"/>
<sequence length="61" mass="6553">MNDPLDDLVAARSRAALATAAEPPEALAQTVPQHLGQATEADSQDWTDFSSRDSDEDGLRQ</sequence>
<accession>A0A3M0I059</accession>
<dbReference type="EMBL" id="PENI01000030">
    <property type="protein sequence ID" value="RMB81512.1"/>
    <property type="molecule type" value="Genomic_DNA"/>
</dbReference>
<gene>
    <name evidence="2" type="ORF">CTZ28_34485</name>
</gene>
<feature type="region of interest" description="Disordered" evidence="1">
    <location>
        <begin position="20"/>
        <end position="61"/>
    </location>
</feature>
<reference evidence="2 3" key="1">
    <citation type="submission" date="2017-11" db="EMBL/GenBank/DDBJ databases">
        <title>Draft genome of actinobacteria isolated from guarana (Paullinia cupana (Mart.) Ducke.</title>
        <authorList>
            <person name="Siqueira K.A."/>
            <person name="Liotti R.G."/>
            <person name="Mendes T.A.O."/>
            <person name="Soares M.A."/>
        </authorList>
    </citation>
    <scope>NUCLEOTIDE SEQUENCE [LARGE SCALE GENOMIC DNA]</scope>
    <source>
        <strain evidence="2 3">193</strain>
    </source>
</reference>
<name>A0A3M0I059_9ACTN</name>
<evidence type="ECO:0000313" key="3">
    <source>
        <dbReference type="Proteomes" id="UP000270471"/>
    </source>
</evidence>